<evidence type="ECO:0000313" key="2">
    <source>
        <dbReference type="EMBL" id="AYV76660.1"/>
    </source>
</evidence>
<evidence type="ECO:0000256" key="1">
    <source>
        <dbReference type="SAM" id="MobiDB-lite"/>
    </source>
</evidence>
<feature type="compositionally biased region" description="Low complexity" evidence="1">
    <location>
        <begin position="1"/>
        <end position="25"/>
    </location>
</feature>
<protein>
    <submittedName>
        <fullName evidence="2">Uncharacterized protein</fullName>
    </submittedName>
</protein>
<feature type="non-terminal residue" evidence="2">
    <location>
        <position position="1"/>
    </location>
</feature>
<name>A0A3G4ZP39_9VIRU</name>
<feature type="region of interest" description="Disordered" evidence="1">
    <location>
        <begin position="1"/>
        <end position="44"/>
    </location>
</feature>
<dbReference type="EMBL" id="MK071989">
    <property type="protein sequence ID" value="AYV76660.1"/>
    <property type="molecule type" value="Genomic_DNA"/>
</dbReference>
<proteinExistence type="predicted"/>
<organism evidence="2">
    <name type="scientific">Terrestrivirus sp</name>
    <dbReference type="NCBI Taxonomy" id="2487775"/>
    <lineage>
        <taxon>Viruses</taxon>
        <taxon>Varidnaviria</taxon>
        <taxon>Bamfordvirae</taxon>
        <taxon>Nucleocytoviricota</taxon>
        <taxon>Megaviricetes</taxon>
        <taxon>Imitervirales</taxon>
        <taxon>Mimiviridae</taxon>
        <taxon>Klosneuvirinae</taxon>
    </lineage>
</organism>
<reference evidence="2" key="1">
    <citation type="submission" date="2018-10" db="EMBL/GenBank/DDBJ databases">
        <title>Hidden diversity of soil giant viruses.</title>
        <authorList>
            <person name="Schulz F."/>
            <person name="Alteio L."/>
            <person name="Goudeau D."/>
            <person name="Ryan E.M."/>
            <person name="Malmstrom R.R."/>
            <person name="Blanchard J."/>
            <person name="Woyke T."/>
        </authorList>
    </citation>
    <scope>NUCLEOTIDE SEQUENCE</scope>
    <source>
        <strain evidence="2">TEV1</strain>
    </source>
</reference>
<accession>A0A3G4ZP39</accession>
<sequence>NADNTYNSDNSDNSDNYNNSDNYDSSAKRFNDSSNYNSDEMKGGYSDSEKIAIKEIEIVDKILGMFPEMKKSRNLILTEILTPKKIPDNEYTLEKIIIYGKSYYIDKYKCILDENIQLVGVWEYKTGIIKYHIFDHDNIIFNEIKNKYKNMNLKLY</sequence>
<gene>
    <name evidence="2" type="ORF">Terrestrivirus11_1</name>
</gene>